<proteinExistence type="predicted"/>
<dbReference type="EMBL" id="AJ845083">
    <property type="protein sequence ID" value="CAH60143.1"/>
    <property type="molecule type" value="Genomic_DNA"/>
</dbReference>
<organism evidence="1">
    <name type="scientific">Streptomyces tenjimariensis</name>
    <dbReference type="NCBI Taxonomy" id="29308"/>
    <lineage>
        <taxon>Bacteria</taxon>
        <taxon>Bacillati</taxon>
        <taxon>Actinomycetota</taxon>
        <taxon>Actinomycetes</taxon>
        <taxon>Kitasatosporales</taxon>
        <taxon>Streptomycetaceae</taxon>
        <taxon>Streptomyces</taxon>
    </lineage>
</organism>
<evidence type="ECO:0000313" key="1">
    <source>
        <dbReference type="EMBL" id="CAH60143.1"/>
    </source>
</evidence>
<accession>Q2UZE8</accession>
<dbReference type="AlphaFoldDB" id="Q2UZE8"/>
<protein>
    <submittedName>
        <fullName evidence="1">ORF SteF24.18c</fullName>
    </submittedName>
</protein>
<reference evidence="1" key="1">
    <citation type="submission" date="2005-02" db="EMBL/GenBank/DDBJ databases">
        <title>Comparison of the gene clusters for the biosynthesis of aminoglycoside antibiotics gentamicin (Micromonospora echinospora DSM 43036), fortimicin (Micromonospora olivasterospora DSM 43868), kanamycin (Streptomyces kanamyceticus DSM 40500) and istamycin (Streptomyces tenjimariensis ATCC 31603).</title>
        <authorList>
            <person name="Aboshanab K.M."/>
            <person name="Schmidt-Beissner H."/>
            <person name="Wehmeier U.F."/>
            <person name="Welzel K."/>
            <person name="Vente A."/>
            <person name="Piepersberg W."/>
        </authorList>
    </citation>
    <scope>NUCLEOTIDE SEQUENCE</scope>
    <source>
        <strain evidence="1">ATCC 31603</strain>
    </source>
</reference>
<name>Q2UZE8_9ACTN</name>
<sequence>MSRGRWQESSEAFAAEEQVRADGLARRCDEIVSTPGHPSLGSLHHYQAAYQNAAGNAAAHTSQPRRYGRPS</sequence>